<dbReference type="Gene3D" id="3.30.420.10">
    <property type="entry name" value="Ribonuclease H-like superfamily/Ribonuclease H"/>
    <property type="match status" value="1"/>
</dbReference>
<dbReference type="CDD" id="cd09272">
    <property type="entry name" value="RNase_HI_RT_Ty1"/>
    <property type="match status" value="1"/>
</dbReference>
<dbReference type="SUPFAM" id="SSF53098">
    <property type="entry name" value="Ribonuclease H-like"/>
    <property type="match status" value="1"/>
</dbReference>
<dbReference type="InterPro" id="IPR012337">
    <property type="entry name" value="RNaseH-like_sf"/>
</dbReference>
<dbReference type="GO" id="GO:0003676">
    <property type="term" value="F:nucleic acid binding"/>
    <property type="evidence" value="ECO:0007669"/>
    <property type="project" value="InterPro"/>
</dbReference>
<dbReference type="InterPro" id="IPR025724">
    <property type="entry name" value="GAG-pre-integrase_dom"/>
</dbReference>
<proteinExistence type="predicted"/>
<dbReference type="PANTHER" id="PTHR11439:SF496">
    <property type="entry name" value="RNA-DIRECTED DNA POLYMERASE"/>
    <property type="match status" value="1"/>
</dbReference>
<evidence type="ECO:0000259" key="2">
    <source>
        <dbReference type="Pfam" id="PF13976"/>
    </source>
</evidence>
<dbReference type="AlphaFoldDB" id="A0A6L2NPN5"/>
<feature type="domain" description="GAG-pre-integrase" evidence="2">
    <location>
        <begin position="170"/>
        <end position="241"/>
    </location>
</feature>
<sequence>MHIMGKIVNKLHAMLMLHEQTLPKSNAPALNVIQAGKVQKGNKHKKSQSQIAARGQNHEKGKYKQAYAPKPKIPPPPKRENPTKDSICHGTQLLVLVVQGLRASRKLKPGALSLYVRNGQREAVEAIDAFYLCLLSGLEIVLNNCHYASSITRGIISVSRFAIIKDGIFEIDLSNSLTNESYIYAVSNKRAKLDLDSALLWYYRLGHISKKRIKKLQHDGLLDSSNLRAFKKCFSCMSGKMAGKPYTHQMEKAKDLLGLIHTDERRNKTLLDMVRSMMSQTTLLKSFWDYALVTAAHILNMVPTKKVEKTPYEVWHEKAPKLSYLKVWGCEALVKSTRTRHAPDRMCLYIDAEEHGLGDLGEPVNYKAALLDPESKKWLNAMNVEMQSMKDNEIWVLVELPPNGKTVGSKWHFKKKTDMDGNEELKLSKSQGASTPAKLKRMKNVPYASAVGSIMYVVRCTRPDVAFAQNVTSRFQQNLGDIHWTTVKNIMKYLRNTKDMFLVYGGDLKRDLRVSCYTNAGYLTDADDLKSKTRYVFVLNGGAVDWKSVKQSIFATSSAKAEYITAFDASKEAVWVRKFISGLGVVPTIKEPISMYCDNT</sequence>
<evidence type="ECO:0000313" key="3">
    <source>
        <dbReference type="EMBL" id="GEU86942.1"/>
    </source>
</evidence>
<gene>
    <name evidence="3" type="ORF">Tci_058920</name>
</gene>
<accession>A0A6L2NPN5</accession>
<reference evidence="3" key="1">
    <citation type="journal article" date="2019" name="Sci. Rep.">
        <title>Draft genome of Tanacetum cinerariifolium, the natural source of mosquito coil.</title>
        <authorList>
            <person name="Yamashiro T."/>
            <person name="Shiraishi A."/>
            <person name="Satake H."/>
            <person name="Nakayama K."/>
        </authorList>
    </citation>
    <scope>NUCLEOTIDE SEQUENCE</scope>
</reference>
<protein>
    <submittedName>
        <fullName evidence="3">Putative retrotransposon protein</fullName>
    </submittedName>
</protein>
<feature type="region of interest" description="Disordered" evidence="1">
    <location>
        <begin position="37"/>
        <end position="84"/>
    </location>
</feature>
<comment type="caution">
    <text evidence="3">The sequence shown here is derived from an EMBL/GenBank/DDBJ whole genome shotgun (WGS) entry which is preliminary data.</text>
</comment>
<dbReference type="InterPro" id="IPR036397">
    <property type="entry name" value="RNaseH_sf"/>
</dbReference>
<organism evidence="3">
    <name type="scientific">Tanacetum cinerariifolium</name>
    <name type="common">Dalmatian daisy</name>
    <name type="synonym">Chrysanthemum cinerariifolium</name>
    <dbReference type="NCBI Taxonomy" id="118510"/>
    <lineage>
        <taxon>Eukaryota</taxon>
        <taxon>Viridiplantae</taxon>
        <taxon>Streptophyta</taxon>
        <taxon>Embryophyta</taxon>
        <taxon>Tracheophyta</taxon>
        <taxon>Spermatophyta</taxon>
        <taxon>Magnoliopsida</taxon>
        <taxon>eudicotyledons</taxon>
        <taxon>Gunneridae</taxon>
        <taxon>Pentapetalae</taxon>
        <taxon>asterids</taxon>
        <taxon>campanulids</taxon>
        <taxon>Asterales</taxon>
        <taxon>Asteraceae</taxon>
        <taxon>Asteroideae</taxon>
        <taxon>Anthemideae</taxon>
        <taxon>Anthemidinae</taxon>
        <taxon>Tanacetum</taxon>
    </lineage>
</organism>
<dbReference type="Pfam" id="PF13976">
    <property type="entry name" value="gag_pre-integrs"/>
    <property type="match status" value="1"/>
</dbReference>
<dbReference type="EMBL" id="BKCJ010009433">
    <property type="protein sequence ID" value="GEU86942.1"/>
    <property type="molecule type" value="Genomic_DNA"/>
</dbReference>
<name>A0A6L2NPN5_TANCI</name>
<evidence type="ECO:0000256" key="1">
    <source>
        <dbReference type="SAM" id="MobiDB-lite"/>
    </source>
</evidence>
<dbReference type="PANTHER" id="PTHR11439">
    <property type="entry name" value="GAG-POL-RELATED RETROTRANSPOSON"/>
    <property type="match status" value="1"/>
</dbReference>